<sequence length="233" mass="26136">MDRNSDPVIEDSRQGPKRGVRKLSLRDQAYEAIKKRIVSCELRPGEAVTVADLAEQLQIGRTPVFQAIDRLTVDGLVEVMPRKGVVVAPISMDSLVEIIEMRLLNEAQAANWAAQKATPQEIAQLDANVAATWRAAQDHDLEQMIECDRDFHRLLSGIAGNTILAEFLGNLHDRSLRFWFLSLRAPDHNLRVCEQHAAIVEGIRAHDPEAAEKAMREHISAFHKNLTQQNLRG</sequence>
<dbReference type="Gene3D" id="1.10.10.10">
    <property type="entry name" value="Winged helix-like DNA-binding domain superfamily/Winged helix DNA-binding domain"/>
    <property type="match status" value="1"/>
</dbReference>
<reference evidence="5 6" key="1">
    <citation type="submission" date="2018-08" db="EMBL/GenBank/DDBJ databases">
        <title>Genomic Encyclopedia of Archaeal and Bacterial Type Strains, Phase II (KMG-II): from individual species to whole genera.</title>
        <authorList>
            <person name="Goeker M."/>
        </authorList>
    </citation>
    <scope>NUCLEOTIDE SEQUENCE [LARGE SCALE GENOMIC DNA]</scope>
    <source>
        <strain evidence="5 6">DSM 17099</strain>
    </source>
</reference>
<evidence type="ECO:0000313" key="5">
    <source>
        <dbReference type="EMBL" id="REF73057.1"/>
    </source>
</evidence>
<dbReference type="InterPro" id="IPR036390">
    <property type="entry name" value="WH_DNA-bd_sf"/>
</dbReference>
<feature type="domain" description="HTH gntR-type" evidence="4">
    <location>
        <begin position="23"/>
        <end position="90"/>
    </location>
</feature>
<dbReference type="InterPro" id="IPR036388">
    <property type="entry name" value="WH-like_DNA-bd_sf"/>
</dbReference>
<keyword evidence="2 5" id="KW-0238">DNA-binding</keyword>
<organism evidence="5 6">
    <name type="scientific">Paracoccus versutus</name>
    <name type="common">Thiobacillus versutus</name>
    <dbReference type="NCBI Taxonomy" id="34007"/>
    <lineage>
        <taxon>Bacteria</taxon>
        <taxon>Pseudomonadati</taxon>
        <taxon>Pseudomonadota</taxon>
        <taxon>Alphaproteobacteria</taxon>
        <taxon>Rhodobacterales</taxon>
        <taxon>Paracoccaceae</taxon>
        <taxon>Paracoccus</taxon>
    </lineage>
</organism>
<dbReference type="GO" id="GO:0003700">
    <property type="term" value="F:DNA-binding transcription factor activity"/>
    <property type="evidence" value="ECO:0007669"/>
    <property type="project" value="InterPro"/>
</dbReference>
<evidence type="ECO:0000259" key="4">
    <source>
        <dbReference type="PROSITE" id="PS50949"/>
    </source>
</evidence>
<dbReference type="InterPro" id="IPR011711">
    <property type="entry name" value="GntR_C"/>
</dbReference>
<dbReference type="RefSeq" id="WP_166435422.1">
    <property type="nucleotide sequence ID" value="NZ_CP038196.1"/>
</dbReference>
<keyword evidence="3" id="KW-0804">Transcription</keyword>
<dbReference type="Pfam" id="PF00392">
    <property type="entry name" value="GntR"/>
    <property type="match status" value="1"/>
</dbReference>
<dbReference type="SUPFAM" id="SSF46785">
    <property type="entry name" value="Winged helix' DNA-binding domain"/>
    <property type="match status" value="1"/>
</dbReference>
<dbReference type="Pfam" id="PF07729">
    <property type="entry name" value="FCD"/>
    <property type="match status" value="1"/>
</dbReference>
<dbReference type="InterPro" id="IPR008920">
    <property type="entry name" value="TF_FadR/GntR_C"/>
</dbReference>
<dbReference type="CDD" id="cd07377">
    <property type="entry name" value="WHTH_GntR"/>
    <property type="match status" value="1"/>
</dbReference>
<protein>
    <submittedName>
        <fullName evidence="5">DNA-binding GntR family transcriptional regulator</fullName>
    </submittedName>
</protein>
<evidence type="ECO:0000256" key="2">
    <source>
        <dbReference type="ARBA" id="ARBA00023125"/>
    </source>
</evidence>
<proteinExistence type="predicted"/>
<dbReference type="AlphaFoldDB" id="A0A3D9XRI6"/>
<dbReference type="Proteomes" id="UP000256941">
    <property type="component" value="Unassembled WGS sequence"/>
</dbReference>
<evidence type="ECO:0000256" key="1">
    <source>
        <dbReference type="ARBA" id="ARBA00023015"/>
    </source>
</evidence>
<keyword evidence="1" id="KW-0805">Transcription regulation</keyword>
<dbReference type="SMART" id="SM00895">
    <property type="entry name" value="FCD"/>
    <property type="match status" value="1"/>
</dbReference>
<evidence type="ECO:0000313" key="6">
    <source>
        <dbReference type="Proteomes" id="UP000256941"/>
    </source>
</evidence>
<name>A0A3D9XRI6_PARVE</name>
<dbReference type="EMBL" id="QTUJ01000001">
    <property type="protein sequence ID" value="REF73057.1"/>
    <property type="molecule type" value="Genomic_DNA"/>
</dbReference>
<dbReference type="PROSITE" id="PS50949">
    <property type="entry name" value="HTH_GNTR"/>
    <property type="match status" value="1"/>
</dbReference>
<dbReference type="SUPFAM" id="SSF48008">
    <property type="entry name" value="GntR ligand-binding domain-like"/>
    <property type="match status" value="1"/>
</dbReference>
<dbReference type="PANTHER" id="PTHR43537:SF45">
    <property type="entry name" value="GNTR FAMILY REGULATORY PROTEIN"/>
    <property type="match status" value="1"/>
</dbReference>
<dbReference type="SMART" id="SM00345">
    <property type="entry name" value="HTH_GNTR"/>
    <property type="match status" value="1"/>
</dbReference>
<evidence type="ECO:0000256" key="3">
    <source>
        <dbReference type="ARBA" id="ARBA00023163"/>
    </source>
</evidence>
<dbReference type="GO" id="GO:0003677">
    <property type="term" value="F:DNA binding"/>
    <property type="evidence" value="ECO:0007669"/>
    <property type="project" value="UniProtKB-KW"/>
</dbReference>
<comment type="caution">
    <text evidence="5">The sequence shown here is derived from an EMBL/GenBank/DDBJ whole genome shotgun (WGS) entry which is preliminary data.</text>
</comment>
<accession>A0A3D9XRI6</accession>
<gene>
    <name evidence="5" type="ORF">BDD41_1573</name>
</gene>
<dbReference type="PANTHER" id="PTHR43537">
    <property type="entry name" value="TRANSCRIPTIONAL REGULATOR, GNTR FAMILY"/>
    <property type="match status" value="1"/>
</dbReference>
<dbReference type="Gene3D" id="1.20.120.530">
    <property type="entry name" value="GntR ligand-binding domain-like"/>
    <property type="match status" value="1"/>
</dbReference>
<dbReference type="InterPro" id="IPR000524">
    <property type="entry name" value="Tscrpt_reg_HTH_GntR"/>
</dbReference>